<dbReference type="Gene3D" id="3.30.1050.10">
    <property type="entry name" value="SCP2 sterol-binding domain"/>
    <property type="match status" value="1"/>
</dbReference>
<evidence type="ECO:0000259" key="12">
    <source>
        <dbReference type="Pfam" id="PF22622"/>
    </source>
</evidence>
<name>A0A8C4NAF2_EPTBU</name>
<dbReference type="GO" id="GO:0016491">
    <property type="term" value="F:oxidoreductase activity"/>
    <property type="evidence" value="ECO:0007669"/>
    <property type="project" value="UniProtKB-KW"/>
</dbReference>
<proteinExistence type="inferred from homology"/>
<dbReference type="GO" id="GO:0005777">
    <property type="term" value="C:peroxisome"/>
    <property type="evidence" value="ECO:0007669"/>
    <property type="project" value="UniProtKB-SubCell"/>
</dbReference>
<organism evidence="13 14">
    <name type="scientific">Eptatretus burgeri</name>
    <name type="common">Inshore hagfish</name>
    <dbReference type="NCBI Taxonomy" id="7764"/>
    <lineage>
        <taxon>Eukaryota</taxon>
        <taxon>Metazoa</taxon>
        <taxon>Chordata</taxon>
        <taxon>Craniata</taxon>
        <taxon>Vertebrata</taxon>
        <taxon>Cyclostomata</taxon>
        <taxon>Myxini</taxon>
        <taxon>Myxiniformes</taxon>
        <taxon>Myxinidae</taxon>
        <taxon>Eptatretinae</taxon>
        <taxon>Eptatretus</taxon>
    </lineage>
</organism>
<evidence type="ECO:0000256" key="8">
    <source>
        <dbReference type="ARBA" id="ARBA00023239"/>
    </source>
</evidence>
<dbReference type="GO" id="GO:0006635">
    <property type="term" value="P:fatty acid beta-oxidation"/>
    <property type="evidence" value="ECO:0007669"/>
    <property type="project" value="UniProtKB-UniPathway"/>
</dbReference>
<evidence type="ECO:0000259" key="10">
    <source>
        <dbReference type="Pfam" id="PF01575"/>
    </source>
</evidence>
<evidence type="ECO:0000256" key="9">
    <source>
        <dbReference type="SAM" id="Phobius"/>
    </source>
</evidence>
<feature type="domain" description="Peroxisomal multifunctional enzyme type 2-like N-terminal" evidence="12">
    <location>
        <begin position="256"/>
        <end position="383"/>
    </location>
</feature>
<dbReference type="PANTHER" id="PTHR45024:SF2">
    <property type="entry name" value="SCP2 DOMAIN-CONTAINING PROTEIN"/>
    <property type="match status" value="1"/>
</dbReference>
<dbReference type="InterPro" id="IPR036527">
    <property type="entry name" value="SCP2_sterol-bd_dom_sf"/>
</dbReference>
<dbReference type="FunFam" id="3.10.129.10:FF:000013">
    <property type="entry name" value="Peroxisomal multifunctional enzyme type 2"/>
    <property type="match status" value="1"/>
</dbReference>
<dbReference type="PRINTS" id="PR00081">
    <property type="entry name" value="GDHRDH"/>
</dbReference>
<sequence>MIKSTYACHLSLCCLFLSSRILRDRSFPRISDVDWDIVHRIHLRGSFMVTRAAWNHMKNQKYGRIIMTTSVAGLHGNYGQANYSSAKLGLVGLSNTLAIEGKKYNISCNVIAPTAGSRLTQTIMPPELLDILKVEYVTPLVIWLCHETCLETGGVFEVAAGWIAKMRWQQAQGSVLKHRDQPMTAEDVRDNWKKICDFSDCTFPSSTQDSMTNIMVKVNEHKGVSPSITDTAANSTEIEMKPSQAYRGFKLLPAVYSYGHLQPILYALGVGASVGVPGDLRYLYEGKADFRCMPTFAVIPAQACIMGGNLADIPGLNFNFAQVLHGEHYLEVKKLPPTSGKLISEASVADVTDKGSWTVILINVHTQDEDKLPVSFNQFTLLIPSSGGFAGSRSLGKTKAHIKPPNRVPDASTTEKTTVDQAALYRLSGDFNPLHIDSEISSLAGFPKPILHGLCLFGFATRHVLQRYADGDGSKLKAIKVRFSKPVIPGQTLTTDMWKEGHRVIFQMKVENGDVVLSGGYVDLVPDKKPLAVSLPEKAPALRSKDVLEELQHRVRDNGADLVRKVCAIFQFNISGPGHAVEQWTIDLKSGTGEVYRGVPEKGKADAIISLSEENFVDLAMRKIDPRKVVTPPTRTLPTSNVVKQLLQIILTLHFIVTGTKLYILFIFSVYLTPFSPSPTTPPPPRTCLFVFSL</sequence>
<dbReference type="Gene3D" id="1.10.287.4290">
    <property type="match status" value="1"/>
</dbReference>
<feature type="domain" description="SCP2" evidence="11">
    <location>
        <begin position="549"/>
        <end position="629"/>
    </location>
</feature>
<dbReference type="InterPro" id="IPR002347">
    <property type="entry name" value="SDR_fam"/>
</dbReference>
<keyword evidence="14" id="KW-1185">Reference proteome</keyword>
<evidence type="ECO:0000256" key="2">
    <source>
        <dbReference type="ARBA" id="ARBA00005005"/>
    </source>
</evidence>
<keyword evidence="9" id="KW-0812">Transmembrane</keyword>
<dbReference type="GO" id="GO:0018812">
    <property type="term" value="F:3-hydroxyacyl-CoA dehydratase activity"/>
    <property type="evidence" value="ECO:0007669"/>
    <property type="project" value="UniProtKB-ARBA"/>
</dbReference>
<feature type="domain" description="MaoC-like" evidence="10">
    <location>
        <begin position="404"/>
        <end position="514"/>
    </location>
</feature>
<dbReference type="InterPro" id="IPR036291">
    <property type="entry name" value="NAD(P)-bd_dom_sf"/>
</dbReference>
<keyword evidence="7" id="KW-0576">Peroxisome</keyword>
<keyword evidence="4" id="KW-0276">Fatty acid metabolism</keyword>
<reference evidence="13" key="2">
    <citation type="submission" date="2025-09" db="UniProtKB">
        <authorList>
            <consortium name="Ensembl"/>
        </authorList>
    </citation>
    <scope>IDENTIFICATION</scope>
</reference>
<comment type="subcellular location">
    <subcellularLocation>
        <location evidence="1">Peroxisome</location>
    </subcellularLocation>
</comment>
<dbReference type="SUPFAM" id="SSF55718">
    <property type="entry name" value="SCP-like"/>
    <property type="match status" value="1"/>
</dbReference>
<dbReference type="PROSITE" id="PS00061">
    <property type="entry name" value="ADH_SHORT"/>
    <property type="match status" value="1"/>
</dbReference>
<feature type="transmembrane region" description="Helical" evidence="9">
    <location>
        <begin position="646"/>
        <end position="672"/>
    </location>
</feature>
<dbReference type="UniPathway" id="UPA00659"/>
<dbReference type="Gene3D" id="3.10.129.10">
    <property type="entry name" value="Hotdog Thioesterase"/>
    <property type="match status" value="1"/>
</dbReference>
<dbReference type="CDD" id="cd03448">
    <property type="entry name" value="HDE_HSD"/>
    <property type="match status" value="1"/>
</dbReference>
<evidence type="ECO:0000313" key="14">
    <source>
        <dbReference type="Proteomes" id="UP000694388"/>
    </source>
</evidence>
<dbReference type="InterPro" id="IPR003033">
    <property type="entry name" value="SCP2_sterol-bd_dom"/>
</dbReference>
<dbReference type="InterPro" id="IPR051687">
    <property type="entry name" value="Peroxisomal_Beta-Oxidation"/>
</dbReference>
<dbReference type="Pfam" id="PF22622">
    <property type="entry name" value="MFE-2_hydrat-2_N"/>
    <property type="match status" value="1"/>
</dbReference>
<protein>
    <submittedName>
        <fullName evidence="13">Hydroxysteroid (17-beta) dehydrogenase 4</fullName>
    </submittedName>
</protein>
<comment type="pathway">
    <text evidence="2">Lipid metabolism; fatty acid beta-oxidation.</text>
</comment>
<dbReference type="Gene3D" id="3.40.50.720">
    <property type="entry name" value="NAD(P)-binding Rossmann-like Domain"/>
    <property type="match status" value="1"/>
</dbReference>
<dbReference type="SUPFAM" id="SSF51735">
    <property type="entry name" value="NAD(P)-binding Rossmann-fold domains"/>
    <property type="match status" value="1"/>
</dbReference>
<keyword evidence="5" id="KW-0560">Oxidoreductase</keyword>
<dbReference type="InterPro" id="IPR002539">
    <property type="entry name" value="MaoC-like_dom"/>
</dbReference>
<dbReference type="Pfam" id="PF02036">
    <property type="entry name" value="SCP2"/>
    <property type="match status" value="1"/>
</dbReference>
<keyword evidence="9" id="KW-1133">Transmembrane helix</keyword>
<dbReference type="InterPro" id="IPR054357">
    <property type="entry name" value="MFE-2_N"/>
</dbReference>
<dbReference type="AlphaFoldDB" id="A0A8C4NAF2"/>
<evidence type="ECO:0000259" key="11">
    <source>
        <dbReference type="Pfam" id="PF02036"/>
    </source>
</evidence>
<dbReference type="Pfam" id="PF00106">
    <property type="entry name" value="adh_short"/>
    <property type="match status" value="1"/>
</dbReference>
<evidence type="ECO:0000256" key="5">
    <source>
        <dbReference type="ARBA" id="ARBA00023002"/>
    </source>
</evidence>
<reference evidence="13" key="1">
    <citation type="submission" date="2025-08" db="UniProtKB">
        <authorList>
            <consortium name="Ensembl"/>
        </authorList>
    </citation>
    <scope>IDENTIFICATION</scope>
</reference>
<evidence type="ECO:0000256" key="1">
    <source>
        <dbReference type="ARBA" id="ARBA00004275"/>
    </source>
</evidence>
<dbReference type="Pfam" id="PF01575">
    <property type="entry name" value="MaoC_dehydratas"/>
    <property type="match status" value="1"/>
</dbReference>
<keyword evidence="6" id="KW-0443">Lipid metabolism</keyword>
<evidence type="ECO:0000256" key="4">
    <source>
        <dbReference type="ARBA" id="ARBA00022832"/>
    </source>
</evidence>
<evidence type="ECO:0000256" key="6">
    <source>
        <dbReference type="ARBA" id="ARBA00023098"/>
    </source>
</evidence>
<dbReference type="PANTHER" id="PTHR45024">
    <property type="entry name" value="DEHYDROGENASES, SHORT CHAIN"/>
    <property type="match status" value="1"/>
</dbReference>
<dbReference type="Proteomes" id="UP000694388">
    <property type="component" value="Unplaced"/>
</dbReference>
<dbReference type="InterPro" id="IPR029069">
    <property type="entry name" value="HotDog_dom_sf"/>
</dbReference>
<dbReference type="SUPFAM" id="SSF54637">
    <property type="entry name" value="Thioesterase/thiol ester dehydrase-isomerase"/>
    <property type="match status" value="2"/>
</dbReference>
<evidence type="ECO:0000256" key="7">
    <source>
        <dbReference type="ARBA" id="ARBA00023140"/>
    </source>
</evidence>
<dbReference type="InterPro" id="IPR020904">
    <property type="entry name" value="Sc_DH/Rdtase_CS"/>
</dbReference>
<comment type="similarity">
    <text evidence="3">Belongs to the short-chain dehydrogenases/reductases (SDR) family.</text>
</comment>
<dbReference type="GeneTree" id="ENSGT00940000158343"/>
<evidence type="ECO:0000256" key="3">
    <source>
        <dbReference type="ARBA" id="ARBA00006484"/>
    </source>
</evidence>
<accession>A0A8C4NAF2</accession>
<evidence type="ECO:0000313" key="13">
    <source>
        <dbReference type="Ensembl" id="ENSEBUP00000000102.1"/>
    </source>
</evidence>
<keyword evidence="8" id="KW-0456">Lyase</keyword>
<keyword evidence="9" id="KW-0472">Membrane</keyword>
<dbReference type="Ensembl" id="ENSEBUT00000000391.1">
    <property type="protein sequence ID" value="ENSEBUP00000000102.1"/>
    <property type="gene ID" value="ENSEBUG00000000366.1"/>
</dbReference>